<sequence>MTKHAAVMIAPGCEEIEALTPVDVLRRLGVDVDMVGLFDLDVMGAHGIQLKCDQVMSDHLLDYDIVIFPGGSKGAENLRDSDELMHLIQQRNAQGKWNAAMCAGPMALARFGLLDHHRYTCFPGVEKKFEDQLEGATRLDDIVVVDEDGKIITSRGPATAMAYAFKIAEILGVDPEVQKEAMQYNYLKTQMRK</sequence>
<dbReference type="AlphaFoldDB" id="A0A9D1UWJ6"/>
<evidence type="ECO:0000313" key="3">
    <source>
        <dbReference type="Proteomes" id="UP000823963"/>
    </source>
</evidence>
<evidence type="ECO:0000259" key="1">
    <source>
        <dbReference type="Pfam" id="PF01965"/>
    </source>
</evidence>
<protein>
    <submittedName>
        <fullName evidence="2">DJ-1/PfpI family protein</fullName>
    </submittedName>
</protein>
<dbReference type="GO" id="GO:0005737">
    <property type="term" value="C:cytoplasm"/>
    <property type="evidence" value="ECO:0007669"/>
    <property type="project" value="TreeGrafter"/>
</dbReference>
<dbReference type="EMBL" id="DXFP01000024">
    <property type="protein sequence ID" value="HIX01731.1"/>
    <property type="molecule type" value="Genomic_DNA"/>
</dbReference>
<name>A0A9D1UWJ6_9LACO</name>
<dbReference type="Pfam" id="PF01965">
    <property type="entry name" value="DJ-1_PfpI"/>
    <property type="match status" value="1"/>
</dbReference>
<proteinExistence type="predicted"/>
<gene>
    <name evidence="2" type="ORF">H9861_03155</name>
</gene>
<dbReference type="SUPFAM" id="SSF52317">
    <property type="entry name" value="Class I glutamine amidotransferase-like"/>
    <property type="match status" value="1"/>
</dbReference>
<dbReference type="InterPro" id="IPR029062">
    <property type="entry name" value="Class_I_gatase-like"/>
</dbReference>
<dbReference type="CDD" id="cd03135">
    <property type="entry name" value="GATase1_DJ-1"/>
    <property type="match status" value="1"/>
</dbReference>
<evidence type="ECO:0000313" key="2">
    <source>
        <dbReference type="EMBL" id="HIX01731.1"/>
    </source>
</evidence>
<dbReference type="NCBIfam" id="TIGR01383">
    <property type="entry name" value="not_thiJ"/>
    <property type="match status" value="1"/>
</dbReference>
<dbReference type="PANTHER" id="PTHR48094:SF12">
    <property type="entry name" value="PARKINSON DISEASE PROTEIN 7 HOMOLOG"/>
    <property type="match status" value="1"/>
</dbReference>
<dbReference type="PANTHER" id="PTHR48094">
    <property type="entry name" value="PROTEIN/NUCLEIC ACID DEGLYCASE DJ-1-RELATED"/>
    <property type="match status" value="1"/>
</dbReference>
<organism evidence="2 3">
    <name type="scientific">Candidatus Ligilactobacillus excrementigallinarum</name>
    <dbReference type="NCBI Taxonomy" id="2838641"/>
    <lineage>
        <taxon>Bacteria</taxon>
        <taxon>Bacillati</taxon>
        <taxon>Bacillota</taxon>
        <taxon>Bacilli</taxon>
        <taxon>Lactobacillales</taxon>
        <taxon>Lactobacillaceae</taxon>
        <taxon>Ligilactobacillus</taxon>
    </lineage>
</organism>
<comment type="caution">
    <text evidence="2">The sequence shown here is derived from an EMBL/GenBank/DDBJ whole genome shotgun (WGS) entry which is preliminary data.</text>
</comment>
<dbReference type="Proteomes" id="UP000823963">
    <property type="component" value="Unassembled WGS sequence"/>
</dbReference>
<reference evidence="2" key="2">
    <citation type="submission" date="2021-04" db="EMBL/GenBank/DDBJ databases">
        <authorList>
            <person name="Gilroy R."/>
        </authorList>
    </citation>
    <scope>NUCLEOTIDE SEQUENCE</scope>
    <source>
        <strain evidence="2">6627</strain>
    </source>
</reference>
<accession>A0A9D1UWJ6</accession>
<dbReference type="Gene3D" id="3.40.50.880">
    <property type="match status" value="1"/>
</dbReference>
<dbReference type="InterPro" id="IPR002818">
    <property type="entry name" value="DJ-1/PfpI"/>
</dbReference>
<dbReference type="InterPro" id="IPR050325">
    <property type="entry name" value="Prot/Nucl_acid_deglycase"/>
</dbReference>
<dbReference type="InterPro" id="IPR006287">
    <property type="entry name" value="DJ-1"/>
</dbReference>
<reference evidence="2" key="1">
    <citation type="journal article" date="2021" name="PeerJ">
        <title>Extensive microbial diversity within the chicken gut microbiome revealed by metagenomics and culture.</title>
        <authorList>
            <person name="Gilroy R."/>
            <person name="Ravi A."/>
            <person name="Getino M."/>
            <person name="Pursley I."/>
            <person name="Horton D.L."/>
            <person name="Alikhan N.F."/>
            <person name="Baker D."/>
            <person name="Gharbi K."/>
            <person name="Hall N."/>
            <person name="Watson M."/>
            <person name="Adriaenssens E.M."/>
            <person name="Foster-Nyarko E."/>
            <person name="Jarju S."/>
            <person name="Secka A."/>
            <person name="Antonio M."/>
            <person name="Oren A."/>
            <person name="Chaudhuri R.R."/>
            <person name="La Ragione R."/>
            <person name="Hildebrand F."/>
            <person name="Pallen M.J."/>
        </authorList>
    </citation>
    <scope>NUCLEOTIDE SEQUENCE</scope>
    <source>
        <strain evidence="2">6627</strain>
    </source>
</reference>
<feature type="domain" description="DJ-1/PfpI" evidence="1">
    <location>
        <begin position="3"/>
        <end position="169"/>
    </location>
</feature>